<evidence type="ECO:0008006" key="11">
    <source>
        <dbReference type="Google" id="ProtNLM"/>
    </source>
</evidence>
<dbReference type="AlphaFoldDB" id="A0A9J6GDE4"/>
<dbReference type="GO" id="GO:0005886">
    <property type="term" value="C:plasma membrane"/>
    <property type="evidence" value="ECO:0007669"/>
    <property type="project" value="UniProtKB-SubCell"/>
</dbReference>
<evidence type="ECO:0000256" key="4">
    <source>
        <dbReference type="ARBA" id="ARBA00022989"/>
    </source>
</evidence>
<sequence>MQKWTTEYHRIMLVTCNKPLDKTVLLMLKQVGAKLTTWTSSHAGFRRALQESTFLNLRSIVLFPTIIEGQARCLSGSLNETLPTNLVDWATLRDKTPLRTAVTYRGEKVICGNGNVSGTLEALGGTISKPRMYPHSCNSHQIERQSGWSAAFGGREVTFACLPIISLNRNYARNTCDNARYNITFNVLRMLNATLKFDCYADYHVAEKALFRGDVDIMIISRVIDVSAFKFYFFPEILGYGYETFYSWKGQETVSYVTFFQNCWPAFLSLVAAMVAAVVALNFNQYLQRRRYTRFSVQADWVMFLIGSFLATPAKLPCEFDGNSRGHYKRSQRVTIIVWLLGVVPICVYFRGELTSSLAVVIPSDPIDTVDELEAALDRGEFHPCITEEYDIDFFLETNSGSSTVDLREKLRAAFELKSGTANLRLRNVVDCLNSCATRPGFACFLFSLGECHMRSSSWPYVESRETLGHNLISTPVRKDFPIGKQYNKVTRRIFETGLNRFDINSPRWCSDKSPKPSKP</sequence>
<evidence type="ECO:0000256" key="3">
    <source>
        <dbReference type="ARBA" id="ARBA00022692"/>
    </source>
</evidence>
<feature type="transmembrane region" description="Helical" evidence="8">
    <location>
        <begin position="334"/>
        <end position="350"/>
    </location>
</feature>
<evidence type="ECO:0000256" key="7">
    <source>
        <dbReference type="ARBA" id="ARBA00023180"/>
    </source>
</evidence>
<evidence type="ECO:0000256" key="5">
    <source>
        <dbReference type="ARBA" id="ARBA00023136"/>
    </source>
</evidence>
<dbReference type="EMBL" id="JABSTR010000006">
    <property type="protein sequence ID" value="KAH9372412.1"/>
    <property type="molecule type" value="Genomic_DNA"/>
</dbReference>
<proteinExistence type="predicted"/>
<evidence type="ECO:0000256" key="8">
    <source>
        <dbReference type="SAM" id="Phobius"/>
    </source>
</evidence>
<dbReference type="OrthoDB" id="6535222at2759"/>
<evidence type="ECO:0000256" key="2">
    <source>
        <dbReference type="ARBA" id="ARBA00022475"/>
    </source>
</evidence>
<keyword evidence="5 8" id="KW-0472">Membrane</keyword>
<dbReference type="PANTHER" id="PTHR42643">
    <property type="entry name" value="IONOTROPIC RECEPTOR 20A-RELATED"/>
    <property type="match status" value="1"/>
</dbReference>
<keyword evidence="4 8" id="KW-1133">Transmembrane helix</keyword>
<keyword evidence="3 8" id="KW-0812">Transmembrane</keyword>
<keyword evidence="7" id="KW-0325">Glycoprotein</keyword>
<name>A0A9J6GDE4_HAELO</name>
<protein>
    <recommendedName>
        <fullName evidence="11">Ionotropic receptor</fullName>
    </recommendedName>
</protein>
<reference evidence="9 10" key="1">
    <citation type="journal article" date="2020" name="Cell">
        <title>Large-Scale Comparative Analyses of Tick Genomes Elucidate Their Genetic Diversity and Vector Capacities.</title>
        <authorList>
            <consortium name="Tick Genome and Microbiome Consortium (TIGMIC)"/>
            <person name="Jia N."/>
            <person name="Wang J."/>
            <person name="Shi W."/>
            <person name="Du L."/>
            <person name="Sun Y."/>
            <person name="Zhan W."/>
            <person name="Jiang J.F."/>
            <person name="Wang Q."/>
            <person name="Zhang B."/>
            <person name="Ji P."/>
            <person name="Bell-Sakyi L."/>
            <person name="Cui X.M."/>
            <person name="Yuan T.T."/>
            <person name="Jiang B.G."/>
            <person name="Yang W.F."/>
            <person name="Lam T.T."/>
            <person name="Chang Q.C."/>
            <person name="Ding S.J."/>
            <person name="Wang X.J."/>
            <person name="Zhu J.G."/>
            <person name="Ruan X.D."/>
            <person name="Zhao L."/>
            <person name="Wei J.T."/>
            <person name="Ye R.Z."/>
            <person name="Que T.C."/>
            <person name="Du C.H."/>
            <person name="Zhou Y.H."/>
            <person name="Cheng J.X."/>
            <person name="Dai P.F."/>
            <person name="Guo W.B."/>
            <person name="Han X.H."/>
            <person name="Huang E.J."/>
            <person name="Li L.F."/>
            <person name="Wei W."/>
            <person name="Gao Y.C."/>
            <person name="Liu J.Z."/>
            <person name="Shao H.Z."/>
            <person name="Wang X."/>
            <person name="Wang C.C."/>
            <person name="Yang T.C."/>
            <person name="Huo Q.B."/>
            <person name="Li W."/>
            <person name="Chen H.Y."/>
            <person name="Chen S.E."/>
            <person name="Zhou L.G."/>
            <person name="Ni X.B."/>
            <person name="Tian J.H."/>
            <person name="Sheng Y."/>
            <person name="Liu T."/>
            <person name="Pan Y.S."/>
            <person name="Xia L.Y."/>
            <person name="Li J."/>
            <person name="Zhao F."/>
            <person name="Cao W.C."/>
        </authorList>
    </citation>
    <scope>NUCLEOTIDE SEQUENCE [LARGE SCALE GENOMIC DNA]</scope>
    <source>
        <strain evidence="9">HaeL-2018</strain>
    </source>
</reference>
<dbReference type="PANTHER" id="PTHR42643:SF38">
    <property type="entry name" value="IONOTROPIC RECEPTOR 100A"/>
    <property type="match status" value="1"/>
</dbReference>
<accession>A0A9J6GDE4</accession>
<gene>
    <name evidence="9" type="ORF">HPB48_009636</name>
</gene>
<keyword evidence="10" id="KW-1185">Reference proteome</keyword>
<keyword evidence="6" id="KW-0675">Receptor</keyword>
<dbReference type="InterPro" id="IPR052192">
    <property type="entry name" value="Insect_Ionotropic_Sensory_Rcpt"/>
</dbReference>
<evidence type="ECO:0000256" key="1">
    <source>
        <dbReference type="ARBA" id="ARBA00004651"/>
    </source>
</evidence>
<organism evidence="9 10">
    <name type="scientific">Haemaphysalis longicornis</name>
    <name type="common">Bush tick</name>
    <dbReference type="NCBI Taxonomy" id="44386"/>
    <lineage>
        <taxon>Eukaryota</taxon>
        <taxon>Metazoa</taxon>
        <taxon>Ecdysozoa</taxon>
        <taxon>Arthropoda</taxon>
        <taxon>Chelicerata</taxon>
        <taxon>Arachnida</taxon>
        <taxon>Acari</taxon>
        <taxon>Parasitiformes</taxon>
        <taxon>Ixodida</taxon>
        <taxon>Ixodoidea</taxon>
        <taxon>Ixodidae</taxon>
        <taxon>Haemaphysalinae</taxon>
        <taxon>Haemaphysalis</taxon>
    </lineage>
</organism>
<dbReference type="Proteomes" id="UP000821853">
    <property type="component" value="Chromosome 4"/>
</dbReference>
<comment type="caution">
    <text evidence="9">The sequence shown here is derived from an EMBL/GenBank/DDBJ whole genome shotgun (WGS) entry which is preliminary data.</text>
</comment>
<evidence type="ECO:0000313" key="10">
    <source>
        <dbReference type="Proteomes" id="UP000821853"/>
    </source>
</evidence>
<evidence type="ECO:0000256" key="6">
    <source>
        <dbReference type="ARBA" id="ARBA00023170"/>
    </source>
</evidence>
<dbReference type="OMA" id="CITEEYD"/>
<feature type="transmembrane region" description="Helical" evidence="8">
    <location>
        <begin position="264"/>
        <end position="283"/>
    </location>
</feature>
<dbReference type="VEuPathDB" id="VectorBase:HLOH_046964"/>
<comment type="subcellular location">
    <subcellularLocation>
        <location evidence="1">Cell membrane</location>
        <topology evidence="1">Multi-pass membrane protein</topology>
    </subcellularLocation>
</comment>
<evidence type="ECO:0000313" key="9">
    <source>
        <dbReference type="EMBL" id="KAH9372412.1"/>
    </source>
</evidence>
<keyword evidence="2" id="KW-1003">Cell membrane</keyword>